<feature type="region of interest" description="Disordered" evidence="1">
    <location>
        <begin position="58"/>
        <end position="80"/>
    </location>
</feature>
<organism evidence="2">
    <name type="scientific">Mesotoga infera</name>
    <dbReference type="NCBI Taxonomy" id="1236046"/>
    <lineage>
        <taxon>Bacteria</taxon>
        <taxon>Thermotogati</taxon>
        <taxon>Thermotogota</taxon>
        <taxon>Thermotogae</taxon>
        <taxon>Kosmotogales</taxon>
        <taxon>Kosmotogaceae</taxon>
        <taxon>Mesotoga</taxon>
    </lineage>
</organism>
<dbReference type="AlphaFoldDB" id="A0A7C1H1L4"/>
<dbReference type="Proteomes" id="UP000886198">
    <property type="component" value="Unassembled WGS sequence"/>
</dbReference>
<accession>A0A7C1H1L4</accession>
<feature type="non-terminal residue" evidence="2">
    <location>
        <position position="101"/>
    </location>
</feature>
<protein>
    <submittedName>
        <fullName evidence="2">DUF937 domain-containing protein</fullName>
    </submittedName>
</protein>
<evidence type="ECO:0000256" key="1">
    <source>
        <dbReference type="SAM" id="MobiDB-lite"/>
    </source>
</evidence>
<comment type="caution">
    <text evidence="2">The sequence shown here is derived from an EMBL/GenBank/DDBJ whole genome shotgun (WGS) entry which is preliminary data.</text>
</comment>
<dbReference type="InterPro" id="IPR009282">
    <property type="entry name" value="DUF937"/>
</dbReference>
<evidence type="ECO:0000313" key="2">
    <source>
        <dbReference type="EMBL" id="HDP79084.1"/>
    </source>
</evidence>
<reference evidence="2" key="1">
    <citation type="journal article" date="2020" name="mSystems">
        <title>Genome- and Community-Level Interaction Insights into Carbon Utilization and Element Cycling Functions of Hydrothermarchaeota in Hydrothermal Sediment.</title>
        <authorList>
            <person name="Zhou Z."/>
            <person name="Liu Y."/>
            <person name="Xu W."/>
            <person name="Pan J."/>
            <person name="Luo Z.H."/>
            <person name="Li M."/>
        </authorList>
    </citation>
    <scope>NUCLEOTIDE SEQUENCE [LARGE SCALE GENOMIC DNA]</scope>
    <source>
        <strain evidence="2">SpSt-1179</strain>
    </source>
</reference>
<name>A0A7C1H1L4_9BACT</name>
<proteinExistence type="predicted"/>
<sequence length="101" mass="11092">MLQSFQRRRLMSLFDQTSEKLNSEEISSVLAKTVGTSPDKVQKVTQLGLPALLQGLTRNASTEEGAESLNRALDQHKDETVDDVKSFISNADRSGGQKILS</sequence>
<dbReference type="Pfam" id="PF06078">
    <property type="entry name" value="DUF937"/>
    <property type="match status" value="1"/>
</dbReference>
<dbReference type="EMBL" id="DSBT01000407">
    <property type="protein sequence ID" value="HDP79084.1"/>
    <property type="molecule type" value="Genomic_DNA"/>
</dbReference>
<gene>
    <name evidence="2" type="ORF">ENN47_13105</name>
</gene>